<accession>A0A8J8SYD9</accession>
<evidence type="ECO:0000313" key="1">
    <source>
        <dbReference type="EMBL" id="TNV75185.1"/>
    </source>
</evidence>
<reference evidence="1" key="1">
    <citation type="submission" date="2019-06" db="EMBL/GenBank/DDBJ databases">
        <authorList>
            <person name="Zheng W."/>
        </authorList>
    </citation>
    <scope>NUCLEOTIDE SEQUENCE</scope>
    <source>
        <strain evidence="1">QDHG01</strain>
    </source>
</reference>
<protein>
    <submittedName>
        <fullName evidence="1">Uncharacterized protein</fullName>
    </submittedName>
</protein>
<dbReference type="EMBL" id="RRYP01016190">
    <property type="protein sequence ID" value="TNV75185.1"/>
    <property type="molecule type" value="Genomic_DNA"/>
</dbReference>
<keyword evidence="2" id="KW-1185">Reference proteome</keyword>
<name>A0A8J8SYD9_HALGN</name>
<organism evidence="1 2">
    <name type="scientific">Halteria grandinella</name>
    <dbReference type="NCBI Taxonomy" id="5974"/>
    <lineage>
        <taxon>Eukaryota</taxon>
        <taxon>Sar</taxon>
        <taxon>Alveolata</taxon>
        <taxon>Ciliophora</taxon>
        <taxon>Intramacronucleata</taxon>
        <taxon>Spirotrichea</taxon>
        <taxon>Stichotrichia</taxon>
        <taxon>Sporadotrichida</taxon>
        <taxon>Halteriidae</taxon>
        <taxon>Halteria</taxon>
    </lineage>
</organism>
<gene>
    <name evidence="1" type="ORF">FGO68_gene8592</name>
</gene>
<dbReference type="AlphaFoldDB" id="A0A8J8SYD9"/>
<proteinExistence type="predicted"/>
<sequence>MSSTQPQYVQDRYGFSHEAFYSLLNDSATDCNALCGAGNQTCFKNCVVKNKQLINTMRNYIIDTNRKETTFPHL</sequence>
<evidence type="ECO:0000313" key="2">
    <source>
        <dbReference type="Proteomes" id="UP000785679"/>
    </source>
</evidence>
<dbReference type="Proteomes" id="UP000785679">
    <property type="component" value="Unassembled WGS sequence"/>
</dbReference>
<comment type="caution">
    <text evidence="1">The sequence shown here is derived from an EMBL/GenBank/DDBJ whole genome shotgun (WGS) entry which is preliminary data.</text>
</comment>